<evidence type="ECO:0000256" key="1">
    <source>
        <dbReference type="ARBA" id="ARBA00001946"/>
    </source>
</evidence>
<dbReference type="SMART" id="SM00275">
    <property type="entry name" value="G_alpha"/>
    <property type="match status" value="1"/>
</dbReference>
<dbReference type="EMBL" id="JAHCVI010000002">
    <property type="protein sequence ID" value="KAG7289629.1"/>
    <property type="molecule type" value="Genomic_DNA"/>
</dbReference>
<keyword evidence="15" id="KW-1185">Reference proteome</keyword>
<evidence type="ECO:0000256" key="2">
    <source>
        <dbReference type="ARBA" id="ARBA00003069"/>
    </source>
</evidence>
<comment type="function">
    <text evidence="2">Guanine nucleotide-binding proteins (G proteins) are involved as modulators or transducers in various transmembrane signaling systems.</text>
</comment>
<proteinExistence type="inferred from homology"/>
<dbReference type="PANTHER" id="PTHR10218">
    <property type="entry name" value="GTP-BINDING PROTEIN ALPHA SUBUNIT"/>
    <property type="match status" value="1"/>
</dbReference>
<dbReference type="PRINTS" id="PR01241">
    <property type="entry name" value="GPROTEINAFNG"/>
</dbReference>
<protein>
    <recommendedName>
        <fullName evidence="11">Guanine nucleotide-binding protein alpha-2 subunit</fullName>
    </recommendedName>
</protein>
<comment type="subunit">
    <text evidence="4">G proteins are composed of 3 units; alpha, beta and gamma. The alpha chain contains the guanine nucleotide binding site.</text>
</comment>
<dbReference type="GO" id="GO:0000750">
    <property type="term" value="P:pheromone-dependent signal transduction involved in conjugation with cellular fusion"/>
    <property type="evidence" value="ECO:0007669"/>
    <property type="project" value="TreeGrafter"/>
</dbReference>
<dbReference type="PRINTS" id="PR00318">
    <property type="entry name" value="GPROTEINA"/>
</dbReference>
<comment type="similarity">
    <text evidence="3">Belongs to the G-alpha family. G(q) subfamily.</text>
</comment>
<keyword evidence="10" id="KW-0807">Transducer</keyword>
<sequence length="355" mass="41278">MCFGSREKTDEVGAARSRELDKIIRADEKRLAKEVKLLLLGAGESGKSTVLKQMKLIYAQGFSKNEKMEWKPVVFTNVIQSFRLIFDAMNDLGIKFENPDNEKNMAQIMVDYEMTADEPLPEEYREPVKRLWVDGGVRKAMEKGNEYALHDNLDYFCDDLERIWDRNYVPTDQDLLRSRLRTTGITETIFDLGQLTYRMFDVGGQRSERKKWIHCFENVNCLLFLVAISGYDQCLVEDKDGNQMNEALMLWESIANSHWFTKSALILFLNKMDLFKEKLAKSPITDHGFTDYHGPPGDWKQASKYFMDKFRALNRNPEKEIYGHFTNATDTNLLKITMGSVQDMIIQRNLKQLIL</sequence>
<evidence type="ECO:0000256" key="4">
    <source>
        <dbReference type="ARBA" id="ARBA00011356"/>
    </source>
</evidence>
<evidence type="ECO:0000256" key="7">
    <source>
        <dbReference type="ARBA" id="ARBA00022801"/>
    </source>
</evidence>
<dbReference type="AlphaFoldDB" id="A0AAD4EYK5"/>
<keyword evidence="7" id="KW-0378">Hydrolase</keyword>
<dbReference type="PROSITE" id="PS51882">
    <property type="entry name" value="G_ALPHA"/>
    <property type="match status" value="1"/>
</dbReference>
<gene>
    <name evidence="14" type="primary">GNA2</name>
    <name evidence="14" type="ORF">NEMBOFW57_006001</name>
</gene>
<keyword evidence="8 13" id="KW-0460">Magnesium</keyword>
<dbReference type="FunFam" id="3.40.50.300:FF:000051">
    <property type="entry name" value="Guanine nucleotide-binding protein subunit alpha"/>
    <property type="match status" value="1"/>
</dbReference>
<keyword evidence="6 12" id="KW-0547">Nucleotide-binding</keyword>
<evidence type="ECO:0000256" key="11">
    <source>
        <dbReference type="ARBA" id="ARBA00074402"/>
    </source>
</evidence>
<dbReference type="FunFam" id="3.40.50.300:FF:000692">
    <property type="entry name" value="Guanine nucleotide-binding protein subunit alpha"/>
    <property type="match status" value="1"/>
</dbReference>
<reference evidence="14" key="1">
    <citation type="submission" date="2023-02" db="EMBL/GenBank/DDBJ databases">
        <authorList>
            <person name="Palmer J.M."/>
        </authorList>
    </citation>
    <scope>NUCLEOTIDE SEQUENCE</scope>
    <source>
        <strain evidence="14">FW57</strain>
    </source>
</reference>
<feature type="binding site" evidence="12">
    <location>
        <begin position="201"/>
        <end position="205"/>
    </location>
    <ligand>
        <name>GTP</name>
        <dbReference type="ChEBI" id="CHEBI:37565"/>
    </ligand>
</feature>
<dbReference type="PANTHER" id="PTHR10218:SF242">
    <property type="entry name" value="GUANINE NUCLEOTIDE-BINDING PROTEIN ALPHA-1 SUBUNIT"/>
    <property type="match status" value="1"/>
</dbReference>
<evidence type="ECO:0000256" key="10">
    <source>
        <dbReference type="ARBA" id="ARBA00023224"/>
    </source>
</evidence>
<feature type="binding site" evidence="12">
    <location>
        <begin position="44"/>
        <end position="49"/>
    </location>
    <ligand>
        <name>GTP</name>
        <dbReference type="ChEBI" id="CHEBI:37565"/>
    </ligand>
</feature>
<evidence type="ECO:0000313" key="15">
    <source>
        <dbReference type="Proteomes" id="UP001197093"/>
    </source>
</evidence>
<dbReference type="GO" id="GO:0005834">
    <property type="term" value="C:heterotrimeric G-protein complex"/>
    <property type="evidence" value="ECO:0007669"/>
    <property type="project" value="InterPro"/>
</dbReference>
<dbReference type="Proteomes" id="UP001197093">
    <property type="component" value="Unassembled WGS sequence"/>
</dbReference>
<feature type="binding site" evidence="12">
    <location>
        <begin position="270"/>
        <end position="273"/>
    </location>
    <ligand>
        <name>GTP</name>
        <dbReference type="ChEBI" id="CHEBI:37565"/>
    </ligand>
</feature>
<feature type="binding site" evidence="13">
    <location>
        <position position="48"/>
    </location>
    <ligand>
        <name>Mg(2+)</name>
        <dbReference type="ChEBI" id="CHEBI:18420"/>
    </ligand>
</feature>
<dbReference type="GO" id="GO:0007186">
    <property type="term" value="P:G protein-coupled receptor signaling pathway"/>
    <property type="evidence" value="ECO:0007669"/>
    <property type="project" value="InterPro"/>
</dbReference>
<dbReference type="Gene3D" id="3.40.50.300">
    <property type="entry name" value="P-loop containing nucleotide triphosphate hydrolases"/>
    <property type="match status" value="1"/>
</dbReference>
<feature type="binding site" evidence="12">
    <location>
        <position position="328"/>
    </location>
    <ligand>
        <name>GTP</name>
        <dbReference type="ChEBI" id="CHEBI:37565"/>
    </ligand>
</feature>
<evidence type="ECO:0000313" key="14">
    <source>
        <dbReference type="EMBL" id="KAG7289629.1"/>
    </source>
</evidence>
<dbReference type="GO" id="GO:0001664">
    <property type="term" value="F:G protein-coupled receptor binding"/>
    <property type="evidence" value="ECO:0007669"/>
    <property type="project" value="InterPro"/>
</dbReference>
<dbReference type="InterPro" id="IPR027417">
    <property type="entry name" value="P-loop_NTPase"/>
</dbReference>
<evidence type="ECO:0000256" key="12">
    <source>
        <dbReference type="PIRSR" id="PIRSR601019-1"/>
    </source>
</evidence>
<dbReference type="GO" id="GO:0003924">
    <property type="term" value="F:GTPase activity"/>
    <property type="evidence" value="ECO:0007669"/>
    <property type="project" value="InterPro"/>
</dbReference>
<dbReference type="GO" id="GO:0046872">
    <property type="term" value="F:metal ion binding"/>
    <property type="evidence" value="ECO:0007669"/>
    <property type="project" value="UniProtKB-KW"/>
</dbReference>
<evidence type="ECO:0000256" key="8">
    <source>
        <dbReference type="ARBA" id="ARBA00022842"/>
    </source>
</evidence>
<organism evidence="14 15">
    <name type="scientific">Staphylotrichum longicolle</name>
    <dbReference type="NCBI Taxonomy" id="669026"/>
    <lineage>
        <taxon>Eukaryota</taxon>
        <taxon>Fungi</taxon>
        <taxon>Dikarya</taxon>
        <taxon>Ascomycota</taxon>
        <taxon>Pezizomycotina</taxon>
        <taxon>Sordariomycetes</taxon>
        <taxon>Sordariomycetidae</taxon>
        <taxon>Sordariales</taxon>
        <taxon>Chaetomiaceae</taxon>
        <taxon>Staphylotrichum</taxon>
    </lineage>
</organism>
<dbReference type="SUPFAM" id="SSF52540">
    <property type="entry name" value="P-loop containing nucleoside triphosphate hydrolases"/>
    <property type="match status" value="1"/>
</dbReference>
<name>A0AAD4EYK5_9PEZI</name>
<comment type="caution">
    <text evidence="14">The sequence shown here is derived from an EMBL/GenBank/DDBJ whole genome shotgun (WGS) entry which is preliminary data.</text>
</comment>
<evidence type="ECO:0000256" key="13">
    <source>
        <dbReference type="PIRSR" id="PIRSR601019-2"/>
    </source>
</evidence>
<dbReference type="InterPro" id="IPR011025">
    <property type="entry name" value="GproteinA_insert"/>
</dbReference>
<dbReference type="InterPro" id="IPR001019">
    <property type="entry name" value="Gprotein_alpha_su"/>
</dbReference>
<dbReference type="FunFam" id="1.10.400.10:FF:000009">
    <property type="entry name" value="Guanine nucleotide-binding protein G(O) subunit alpha"/>
    <property type="match status" value="1"/>
</dbReference>
<dbReference type="Pfam" id="PF00503">
    <property type="entry name" value="G-alpha"/>
    <property type="match status" value="1"/>
</dbReference>
<evidence type="ECO:0000256" key="3">
    <source>
        <dbReference type="ARBA" id="ARBA00007976"/>
    </source>
</evidence>
<dbReference type="Gene3D" id="1.10.400.10">
    <property type="entry name" value="GI Alpha 1, domain 2-like"/>
    <property type="match status" value="1"/>
</dbReference>
<evidence type="ECO:0000256" key="6">
    <source>
        <dbReference type="ARBA" id="ARBA00022741"/>
    </source>
</evidence>
<dbReference type="GO" id="GO:0031683">
    <property type="term" value="F:G-protein beta/gamma-subunit complex binding"/>
    <property type="evidence" value="ECO:0007669"/>
    <property type="project" value="InterPro"/>
</dbReference>
<feature type="binding site" evidence="12">
    <location>
        <begin position="176"/>
        <end position="182"/>
    </location>
    <ligand>
        <name>GTP</name>
        <dbReference type="ChEBI" id="CHEBI:37565"/>
    </ligand>
</feature>
<keyword evidence="5 13" id="KW-0479">Metal-binding</keyword>
<dbReference type="GO" id="GO:0005525">
    <property type="term" value="F:GTP binding"/>
    <property type="evidence" value="ECO:0007669"/>
    <property type="project" value="UniProtKB-KW"/>
</dbReference>
<dbReference type="SUPFAM" id="SSF47895">
    <property type="entry name" value="Transducin (alpha subunit), insertion domain"/>
    <property type="match status" value="1"/>
</dbReference>
<accession>A0AAD4EYK5</accession>
<comment type="cofactor">
    <cofactor evidence="1">
        <name>Mg(2+)</name>
        <dbReference type="ChEBI" id="CHEBI:18420"/>
    </cofactor>
</comment>
<feature type="binding site" evidence="13">
    <location>
        <position position="182"/>
    </location>
    <ligand>
        <name>Mg(2+)</name>
        <dbReference type="ChEBI" id="CHEBI:18420"/>
    </ligand>
</feature>
<dbReference type="GO" id="GO:0005737">
    <property type="term" value="C:cytoplasm"/>
    <property type="evidence" value="ECO:0007669"/>
    <property type="project" value="TreeGrafter"/>
</dbReference>
<evidence type="ECO:0000256" key="5">
    <source>
        <dbReference type="ARBA" id="ARBA00022723"/>
    </source>
</evidence>
<dbReference type="CDD" id="cd00066">
    <property type="entry name" value="G-alpha"/>
    <property type="match status" value="1"/>
</dbReference>
<dbReference type="InterPro" id="IPR002975">
    <property type="entry name" value="Fungi_Gprotein_alpha"/>
</dbReference>
<keyword evidence="9 12" id="KW-0342">GTP-binding</keyword>
<evidence type="ECO:0000256" key="9">
    <source>
        <dbReference type="ARBA" id="ARBA00023134"/>
    </source>
</evidence>